<evidence type="ECO:0000313" key="6">
    <source>
        <dbReference type="EMBL" id="MCL7035991.1"/>
    </source>
</evidence>
<dbReference type="InterPro" id="IPR003653">
    <property type="entry name" value="Peptidase_C48_C"/>
</dbReference>
<comment type="similarity">
    <text evidence="1">Belongs to the peptidase C48 family.</text>
</comment>
<accession>A0AA41V9G0</accession>
<dbReference type="PANTHER" id="PTHR33018:SF31">
    <property type="entry name" value="TRANSPOSASE, PTTA_EN_SPM, PLANT"/>
    <property type="match status" value="1"/>
</dbReference>
<dbReference type="AlphaFoldDB" id="A0AA41V9G0"/>
<proteinExistence type="inferred from homology"/>
<evidence type="ECO:0000313" key="7">
    <source>
        <dbReference type="Proteomes" id="UP001177140"/>
    </source>
</evidence>
<protein>
    <recommendedName>
        <fullName evidence="5">Ubiquitin-like protease family profile domain-containing protein</fullName>
    </recommendedName>
</protein>
<keyword evidence="3" id="KW-0378">Hydrolase</keyword>
<sequence length="1128" mass="127148">MRELRSGVRRGRSAATIGMVIRKKRTTTVKRKQPEPPEVETEENYSSVIVEEEPEEDERNRAPTPYEEAYEYLRRSAAAAQMALRRKRCLEKGLPTQTLLHESSNSYEIGSVSLGAPECEATNHNYEMYDHIHEGSVPVDIPECETAKDDVVDNNNGKHKKKEKVAPAFKAAPVVEDDQRRTTILLGKRKASGTVAEQPNVEDHLIEAPEEFESDKLHGQRKLIENESQEERLSRLQVEDQLLTTQNMVSWLEETMANILPNGKGPALTSTRAPIGNKENLGKGAASTSNRVHRNNNEIPALRTSDEMSAKKRYLEKGLPTQTFEMDNKTREGSAPLAAPNCEVTKRNCEMYDHKNEGSVPVDIPEYETAKDDMAAPVAEDEMRRTTRLSAKRKASGTVAKQPNVEDHLIESPVESESESSMNRNVRRPTTLPHIAKTNTRHLKVIEYNEHGQPIGKFSSELASYMGVLARQVVPIVHKNWNKVPGTLKEELWRCLEAKYVLEASSSNFLVNGIGDKWRCFKSNLTSKYILPFKDEPDRLIHPPPKYRFIKQAHWDEFVKSRLNDAFQALHEAQSERRGKNIHPHRLGRTGYARLVDKMDELRKQVDNGSLVCDGNIDVLTLALRTPDHTGQMRGARKLVSQSAFFRKPKCQALKVADKLVEQRKLIENKWQGERVTRSRVEDQLLNTQNMVSQLEETLAKFKQNEKELASVSTMPPSSNSKHLGAGLASTSTMAPVNNNRNSVLQGKGPALTFTRVPLSNKENLRTGPASTSNRVHLNNNENSGKGPASTSNRVHLNSNENLGKGASTSNRVHPNNNGNLEKGPASTSNRVHLNNIETLGNSPASSSDRPNSNNYEPLTSGSSQSRVWRNDTENLPVVQVTPSKHVARSVKDSNLCPFQRFYASASQKLTGSIPFISVPVDDAVFGTDMELYLDLDDVRYVCHMEDLSENCIMVYIRHLYDILVKRGIQHKFEFINPASVSAAKDADLSKIITSRLMNTNCEWVFVPVNPEGAHWLLVAINIVAMSCYWLDPSGLPIRCNIKPFLTFGLKGLQKDGVRRSSPIWYNIKCPKQKKSVESGFYMMKFMREIIDEPNMFTRSEPFPKSTYEQDEIDEVRLEWIQTVELYI</sequence>
<dbReference type="InterPro" id="IPR038765">
    <property type="entry name" value="Papain-like_cys_pep_sf"/>
</dbReference>
<evidence type="ECO:0000256" key="4">
    <source>
        <dbReference type="SAM" id="MobiDB-lite"/>
    </source>
</evidence>
<dbReference type="PROSITE" id="PS50600">
    <property type="entry name" value="ULP_PROTEASE"/>
    <property type="match status" value="1"/>
</dbReference>
<dbReference type="EMBL" id="JAJJMA010163215">
    <property type="protein sequence ID" value="MCL7035991.1"/>
    <property type="molecule type" value="Genomic_DNA"/>
</dbReference>
<keyword evidence="7" id="KW-1185">Reference proteome</keyword>
<dbReference type="Proteomes" id="UP001177140">
    <property type="component" value="Unassembled WGS sequence"/>
</dbReference>
<evidence type="ECO:0000256" key="3">
    <source>
        <dbReference type="ARBA" id="ARBA00022801"/>
    </source>
</evidence>
<feature type="compositionally biased region" description="Polar residues" evidence="4">
    <location>
        <begin position="729"/>
        <end position="745"/>
    </location>
</feature>
<feature type="compositionally biased region" description="Polar residues" evidence="4">
    <location>
        <begin position="711"/>
        <end position="722"/>
    </location>
</feature>
<evidence type="ECO:0000256" key="1">
    <source>
        <dbReference type="ARBA" id="ARBA00005234"/>
    </source>
</evidence>
<dbReference type="Gene3D" id="3.40.395.10">
    <property type="entry name" value="Adenoviral Proteinase, Chain A"/>
    <property type="match status" value="1"/>
</dbReference>
<comment type="caution">
    <text evidence="6">The sequence shown here is derived from an EMBL/GenBank/DDBJ whole genome shotgun (WGS) entry which is preliminary data.</text>
</comment>
<feature type="domain" description="Ubiquitin-like protease family profile" evidence="5">
    <location>
        <begin position="932"/>
        <end position="1090"/>
    </location>
</feature>
<keyword evidence="2" id="KW-0645">Protease</keyword>
<feature type="region of interest" description="Disordered" evidence="4">
    <location>
        <begin position="708"/>
        <end position="869"/>
    </location>
</feature>
<evidence type="ECO:0000259" key="5">
    <source>
        <dbReference type="PROSITE" id="PS50600"/>
    </source>
</evidence>
<feature type="compositionally biased region" description="Polar residues" evidence="4">
    <location>
        <begin position="769"/>
        <end position="868"/>
    </location>
</feature>
<dbReference type="GO" id="GO:0008234">
    <property type="term" value="F:cysteine-type peptidase activity"/>
    <property type="evidence" value="ECO:0007669"/>
    <property type="project" value="InterPro"/>
</dbReference>
<dbReference type="PANTHER" id="PTHR33018">
    <property type="entry name" value="OS10G0338966 PROTEIN-RELATED"/>
    <property type="match status" value="1"/>
</dbReference>
<dbReference type="SUPFAM" id="SSF54001">
    <property type="entry name" value="Cysteine proteinases"/>
    <property type="match status" value="1"/>
</dbReference>
<dbReference type="Pfam" id="PF02902">
    <property type="entry name" value="Peptidase_C48"/>
    <property type="match status" value="1"/>
</dbReference>
<evidence type="ECO:0000256" key="2">
    <source>
        <dbReference type="ARBA" id="ARBA00022670"/>
    </source>
</evidence>
<organism evidence="6 7">
    <name type="scientific">Papaver nudicaule</name>
    <name type="common">Iceland poppy</name>
    <dbReference type="NCBI Taxonomy" id="74823"/>
    <lineage>
        <taxon>Eukaryota</taxon>
        <taxon>Viridiplantae</taxon>
        <taxon>Streptophyta</taxon>
        <taxon>Embryophyta</taxon>
        <taxon>Tracheophyta</taxon>
        <taxon>Spermatophyta</taxon>
        <taxon>Magnoliopsida</taxon>
        <taxon>Ranunculales</taxon>
        <taxon>Papaveraceae</taxon>
        <taxon>Papaveroideae</taxon>
        <taxon>Papaver</taxon>
    </lineage>
</organism>
<name>A0AA41V9G0_PAPNU</name>
<reference evidence="6" key="1">
    <citation type="submission" date="2022-03" db="EMBL/GenBank/DDBJ databases">
        <title>A functionally conserved STORR gene fusion in Papaver species that diverged 16.8 million years ago.</title>
        <authorList>
            <person name="Catania T."/>
        </authorList>
    </citation>
    <scope>NUCLEOTIDE SEQUENCE</scope>
    <source>
        <strain evidence="6">S-191538</strain>
    </source>
</reference>
<gene>
    <name evidence="6" type="ORF">MKW94_015649</name>
</gene>
<feature type="region of interest" description="Disordered" evidence="4">
    <location>
        <begin position="25"/>
        <end position="63"/>
    </location>
</feature>
<dbReference type="GO" id="GO:0006508">
    <property type="term" value="P:proteolysis"/>
    <property type="evidence" value="ECO:0007669"/>
    <property type="project" value="UniProtKB-KW"/>
</dbReference>